<dbReference type="GO" id="GO:0006364">
    <property type="term" value="P:rRNA processing"/>
    <property type="evidence" value="ECO:0007669"/>
    <property type="project" value="UniProtKB-KW"/>
</dbReference>
<dbReference type="AlphaFoldDB" id="A0A6A2WAR2"/>
<dbReference type="Pfam" id="PF05997">
    <property type="entry name" value="Nop52"/>
    <property type="match status" value="1"/>
</dbReference>
<feature type="region of interest" description="Disordered" evidence="5">
    <location>
        <begin position="347"/>
        <end position="382"/>
    </location>
</feature>
<dbReference type="InterPro" id="IPR010301">
    <property type="entry name" value="RRP1"/>
</dbReference>
<keyword evidence="4" id="KW-0539">Nucleus</keyword>
<dbReference type="PANTHER" id="PTHR13026">
    <property type="entry name" value="NNP-1 PROTEIN NOVEL NUCLEAR PROTEIN 1 NOP52"/>
    <property type="match status" value="1"/>
</dbReference>
<feature type="region of interest" description="Disordered" evidence="5">
    <location>
        <begin position="486"/>
        <end position="510"/>
    </location>
</feature>
<name>A0A6A2WAR2_HIBSY</name>
<comment type="similarity">
    <text evidence="2">Belongs to the RRP1 family.</text>
</comment>
<dbReference type="GO" id="GO:0030688">
    <property type="term" value="C:preribosome, small subunit precursor"/>
    <property type="evidence" value="ECO:0007669"/>
    <property type="project" value="InterPro"/>
</dbReference>
<dbReference type="EMBL" id="VEPZ02001788">
    <property type="protein sequence ID" value="KAE8653941.1"/>
    <property type="molecule type" value="Genomic_DNA"/>
</dbReference>
<dbReference type="PANTHER" id="PTHR13026:SF0">
    <property type="entry name" value="RIBOSOMAL RNA PROCESSING 1B"/>
    <property type="match status" value="1"/>
</dbReference>
<feature type="region of interest" description="Disordered" evidence="5">
    <location>
        <begin position="411"/>
        <end position="463"/>
    </location>
</feature>
<sequence>MTGPGESRNMINQLASCENSTRDRAVRSLLNSWLPSRAEVSDEEMKRIWKGLFFCVWHADKLPIQSDLIEKLSSVLPKLEPGLSLQYFSVFLLTMRREWTGIDKLRLDKFYLLIRRFFNSFFATLKRWKWDLDFTRRWIRVLVDETFLADDEFQGNGVHYHIASVFIEELRPFLPVENEVLEILLDPFVGIMGKVSDKVLVGKIKSNVFDVFVKMGRRLLELKWPVDEFDESDEVVVLGMISSVMRFSTKFYELSSSGDCCQGNRKVLLGLHEEFSKLENDLVSSGINISIPECKERDEEVGLPELIPIASEMEVDSSNGASEPVKFHVNGSVKKSLKKSKKVKTKKNKDFECSSGGQENDVMIPAESSGSNNEQNGDGDSITFTEPVIANLQLQFEKVAAEVGLDGDVASVSDLPKVNGGAFSKKRKRERNMDGEKSQNGEQTNQDDGEVDETARSCENSSKRVRFSMNNNLVWKPHSPLPPLSLRIPPSVTPRGSALKKGIPPGPIREMPLMTKKVKKAKSVKKVRKVKKNMHPIVKRTKKLKSKSS</sequence>
<evidence type="ECO:0000256" key="2">
    <source>
        <dbReference type="ARBA" id="ARBA00006374"/>
    </source>
</evidence>
<keyword evidence="7" id="KW-1185">Reference proteome</keyword>
<gene>
    <name evidence="6" type="ORF">F3Y22_tig00117056pilonHSYRG00549</name>
</gene>
<evidence type="ECO:0000256" key="1">
    <source>
        <dbReference type="ARBA" id="ARBA00004123"/>
    </source>
</evidence>
<keyword evidence="3" id="KW-0698">rRNA processing</keyword>
<comment type="subcellular location">
    <subcellularLocation>
        <location evidence="1">Nucleus</location>
    </subcellularLocation>
</comment>
<proteinExistence type="inferred from homology"/>
<evidence type="ECO:0000256" key="4">
    <source>
        <dbReference type="ARBA" id="ARBA00023242"/>
    </source>
</evidence>
<protein>
    <submittedName>
        <fullName evidence="6">Uncharacterized protein</fullName>
    </submittedName>
</protein>
<evidence type="ECO:0000313" key="6">
    <source>
        <dbReference type="EMBL" id="KAE8653941.1"/>
    </source>
</evidence>
<dbReference type="Proteomes" id="UP000436088">
    <property type="component" value="Unassembled WGS sequence"/>
</dbReference>
<evidence type="ECO:0000256" key="5">
    <source>
        <dbReference type="SAM" id="MobiDB-lite"/>
    </source>
</evidence>
<evidence type="ECO:0000256" key="3">
    <source>
        <dbReference type="ARBA" id="ARBA00022552"/>
    </source>
</evidence>
<dbReference type="GO" id="GO:0005634">
    <property type="term" value="C:nucleus"/>
    <property type="evidence" value="ECO:0007669"/>
    <property type="project" value="UniProtKB-SubCell"/>
</dbReference>
<evidence type="ECO:0000313" key="7">
    <source>
        <dbReference type="Proteomes" id="UP000436088"/>
    </source>
</evidence>
<organism evidence="6 7">
    <name type="scientific">Hibiscus syriacus</name>
    <name type="common">Rose of Sharon</name>
    <dbReference type="NCBI Taxonomy" id="106335"/>
    <lineage>
        <taxon>Eukaryota</taxon>
        <taxon>Viridiplantae</taxon>
        <taxon>Streptophyta</taxon>
        <taxon>Embryophyta</taxon>
        <taxon>Tracheophyta</taxon>
        <taxon>Spermatophyta</taxon>
        <taxon>Magnoliopsida</taxon>
        <taxon>eudicotyledons</taxon>
        <taxon>Gunneridae</taxon>
        <taxon>Pentapetalae</taxon>
        <taxon>rosids</taxon>
        <taxon>malvids</taxon>
        <taxon>Malvales</taxon>
        <taxon>Malvaceae</taxon>
        <taxon>Malvoideae</taxon>
        <taxon>Hibiscus</taxon>
    </lineage>
</organism>
<reference evidence="6" key="1">
    <citation type="submission" date="2019-09" db="EMBL/GenBank/DDBJ databases">
        <title>Draft genome information of white flower Hibiscus syriacus.</title>
        <authorList>
            <person name="Kim Y.-M."/>
        </authorList>
    </citation>
    <scope>NUCLEOTIDE SEQUENCE [LARGE SCALE GENOMIC DNA]</scope>
    <source>
        <strain evidence="6">YM2019G1</strain>
    </source>
</reference>
<accession>A0A6A2WAR2</accession>
<dbReference type="OrthoDB" id="2019504at2759"/>
<feature type="compositionally biased region" description="Polar residues" evidence="5">
    <location>
        <begin position="368"/>
        <end position="382"/>
    </location>
</feature>
<comment type="caution">
    <text evidence="6">The sequence shown here is derived from an EMBL/GenBank/DDBJ whole genome shotgun (WGS) entry which is preliminary data.</text>
</comment>